<accession>A0A3A3A1B2</accession>
<gene>
    <name evidence="2" type="ORF">PHISCL_03751</name>
</gene>
<protein>
    <submittedName>
        <fullName evidence="2">Uncharacterized protein</fullName>
    </submittedName>
</protein>
<comment type="caution">
    <text evidence="2">The sequence shown here is derived from an EMBL/GenBank/DDBJ whole genome shotgun (WGS) entry which is preliminary data.</text>
</comment>
<feature type="region of interest" description="Disordered" evidence="1">
    <location>
        <begin position="1"/>
        <end position="28"/>
    </location>
</feature>
<dbReference type="AlphaFoldDB" id="A0A3A3A1B2"/>
<evidence type="ECO:0000313" key="2">
    <source>
        <dbReference type="EMBL" id="RJE23935.1"/>
    </source>
</evidence>
<dbReference type="EMBL" id="MVGC01000100">
    <property type="protein sequence ID" value="RJE23935.1"/>
    <property type="molecule type" value="Genomic_DNA"/>
</dbReference>
<keyword evidence="3" id="KW-1185">Reference proteome</keyword>
<proteinExistence type="predicted"/>
<sequence>MSDPYSQYPSYPPAAPGDGGYYPQEGQYQNLPYQYQQQPYGQAPQEYAYNTQYSPQMPQINAPERFGGNASEPTGTYQPGTVGHLDPNHANKGGENMSY</sequence>
<feature type="region of interest" description="Disordered" evidence="1">
    <location>
        <begin position="57"/>
        <end position="99"/>
    </location>
</feature>
<evidence type="ECO:0000313" key="3">
    <source>
        <dbReference type="Proteomes" id="UP000266188"/>
    </source>
</evidence>
<dbReference type="Proteomes" id="UP000266188">
    <property type="component" value="Unassembled WGS sequence"/>
</dbReference>
<organism evidence="2 3">
    <name type="scientific">Aspergillus sclerotialis</name>
    <dbReference type="NCBI Taxonomy" id="2070753"/>
    <lineage>
        <taxon>Eukaryota</taxon>
        <taxon>Fungi</taxon>
        <taxon>Dikarya</taxon>
        <taxon>Ascomycota</taxon>
        <taxon>Pezizomycotina</taxon>
        <taxon>Eurotiomycetes</taxon>
        <taxon>Eurotiomycetidae</taxon>
        <taxon>Eurotiales</taxon>
        <taxon>Aspergillaceae</taxon>
        <taxon>Aspergillus</taxon>
        <taxon>Aspergillus subgen. Polypaecilum</taxon>
    </lineage>
</organism>
<reference evidence="3" key="1">
    <citation type="submission" date="2017-02" db="EMBL/GenBank/DDBJ databases">
        <authorList>
            <person name="Tafer H."/>
            <person name="Lopandic K."/>
        </authorList>
    </citation>
    <scope>NUCLEOTIDE SEQUENCE [LARGE SCALE GENOMIC DNA]</scope>
    <source>
        <strain evidence="3">CBS 366.77</strain>
    </source>
</reference>
<name>A0A3A3A1B2_9EURO</name>
<evidence type="ECO:0000256" key="1">
    <source>
        <dbReference type="SAM" id="MobiDB-lite"/>
    </source>
</evidence>